<dbReference type="WBParaSite" id="PSU_v2.g1843.t1">
    <property type="protein sequence ID" value="PSU_v2.g1843.t1"/>
    <property type="gene ID" value="PSU_v2.g1843"/>
</dbReference>
<feature type="compositionally biased region" description="Low complexity" evidence="1">
    <location>
        <begin position="192"/>
        <end position="208"/>
    </location>
</feature>
<dbReference type="AlphaFoldDB" id="A0A914YM81"/>
<feature type="compositionally biased region" description="Low complexity" evidence="1">
    <location>
        <begin position="58"/>
        <end position="74"/>
    </location>
</feature>
<protein>
    <submittedName>
        <fullName evidence="3">Uncharacterized protein</fullName>
    </submittedName>
</protein>
<reference evidence="3" key="1">
    <citation type="submission" date="2022-11" db="UniProtKB">
        <authorList>
            <consortium name="WormBaseParasite"/>
        </authorList>
    </citation>
    <scope>IDENTIFICATION</scope>
</reference>
<feature type="region of interest" description="Disordered" evidence="1">
    <location>
        <begin position="140"/>
        <end position="176"/>
    </location>
</feature>
<proteinExistence type="predicted"/>
<feature type="region of interest" description="Disordered" evidence="1">
    <location>
        <begin position="47"/>
        <end position="110"/>
    </location>
</feature>
<evidence type="ECO:0000256" key="1">
    <source>
        <dbReference type="SAM" id="MobiDB-lite"/>
    </source>
</evidence>
<feature type="compositionally biased region" description="Polar residues" evidence="1">
    <location>
        <begin position="209"/>
        <end position="225"/>
    </location>
</feature>
<feature type="region of interest" description="Disordered" evidence="1">
    <location>
        <begin position="192"/>
        <end position="239"/>
    </location>
</feature>
<evidence type="ECO:0000313" key="2">
    <source>
        <dbReference type="Proteomes" id="UP000887577"/>
    </source>
</evidence>
<dbReference type="Proteomes" id="UP000887577">
    <property type="component" value="Unplaced"/>
</dbReference>
<feature type="compositionally biased region" description="Polar residues" evidence="1">
    <location>
        <begin position="47"/>
        <end position="57"/>
    </location>
</feature>
<organism evidence="2 3">
    <name type="scientific">Panagrolaimus superbus</name>
    <dbReference type="NCBI Taxonomy" id="310955"/>
    <lineage>
        <taxon>Eukaryota</taxon>
        <taxon>Metazoa</taxon>
        <taxon>Ecdysozoa</taxon>
        <taxon>Nematoda</taxon>
        <taxon>Chromadorea</taxon>
        <taxon>Rhabditida</taxon>
        <taxon>Tylenchina</taxon>
        <taxon>Panagrolaimomorpha</taxon>
        <taxon>Panagrolaimoidea</taxon>
        <taxon>Panagrolaimidae</taxon>
        <taxon>Panagrolaimus</taxon>
    </lineage>
</organism>
<keyword evidence="2" id="KW-1185">Reference proteome</keyword>
<evidence type="ECO:0000313" key="3">
    <source>
        <dbReference type="WBParaSite" id="PSU_v2.g1843.t1"/>
    </source>
</evidence>
<name>A0A914YM81_9BILA</name>
<feature type="compositionally biased region" description="Polar residues" evidence="1">
    <location>
        <begin position="164"/>
        <end position="176"/>
    </location>
</feature>
<sequence length="282" mass="31214">MQIVETPESLPKKCNSIIRPIKTTSSKYNLDSIDECFREYISFSLSKSNPYSSAQPASTSTIKSQTKSIKSSSSRGYSESPINGEKTIKMTSSKPQPTKRKVESNFIDNIKKSKTEKSNYSVSSSFVSSKATPNQFVSSLSIDCKKPQKGSPASSSEVKPRQKPSPQRSSLTPAFSNSSLVKKRYKNYISSSLPKSKPYYSPQPASASTIKNRTKSIQLSSSRGYSESPRPISGGKTIRMTPLRPQQRCTSFKTRSPANGFPRCELLTDNGIKMIIRFPKKV</sequence>
<accession>A0A914YM81</accession>